<protein>
    <submittedName>
        <fullName evidence="1">Uncharacterized protein</fullName>
    </submittedName>
</protein>
<dbReference type="InterPro" id="IPR043129">
    <property type="entry name" value="ATPase_NBD"/>
</dbReference>
<dbReference type="Gene3D" id="3.30.420.40">
    <property type="match status" value="2"/>
</dbReference>
<dbReference type="Proteomes" id="UP001530293">
    <property type="component" value="Unassembled WGS sequence"/>
</dbReference>
<dbReference type="Gene3D" id="3.90.640.10">
    <property type="entry name" value="Actin, Chain A, domain 4"/>
    <property type="match status" value="1"/>
</dbReference>
<dbReference type="AlphaFoldDB" id="A0ABD3LXT7"/>
<proteinExistence type="predicted"/>
<evidence type="ECO:0000313" key="2">
    <source>
        <dbReference type="Proteomes" id="UP001530293"/>
    </source>
</evidence>
<gene>
    <name evidence="1" type="ORF">ACHAWU_007234</name>
</gene>
<organism evidence="1 2">
    <name type="scientific">Discostella pseudostelligera</name>
    <dbReference type="NCBI Taxonomy" id="259834"/>
    <lineage>
        <taxon>Eukaryota</taxon>
        <taxon>Sar</taxon>
        <taxon>Stramenopiles</taxon>
        <taxon>Ochrophyta</taxon>
        <taxon>Bacillariophyta</taxon>
        <taxon>Coscinodiscophyceae</taxon>
        <taxon>Thalassiosirophycidae</taxon>
        <taxon>Stephanodiscales</taxon>
        <taxon>Stephanodiscaceae</taxon>
        <taxon>Discostella</taxon>
    </lineage>
</organism>
<comment type="caution">
    <text evidence="1">The sequence shown here is derived from an EMBL/GenBank/DDBJ whole genome shotgun (WGS) entry which is preliminary data.</text>
</comment>
<reference evidence="1 2" key="1">
    <citation type="submission" date="2024-10" db="EMBL/GenBank/DDBJ databases">
        <title>Updated reference genomes for cyclostephanoid diatoms.</title>
        <authorList>
            <person name="Roberts W.R."/>
            <person name="Alverson A.J."/>
        </authorList>
    </citation>
    <scope>NUCLEOTIDE SEQUENCE [LARGE SCALE GENOMIC DNA]</scope>
    <source>
        <strain evidence="1 2">AJA232-27</strain>
    </source>
</reference>
<accession>A0ABD3LXT7</accession>
<sequence>GSTATALSVYEWEKTLYPLFSHILTSILFIQRPSRHRTLLLINDFFPPRNFSEALHRVLLDYLKVGGVWLVNGGVYEGVYHLIYGMPATLKHSMTRPQAHLLVDIGMYEARVVASVVGSSTLADTCQTTTSGYKSFLCQVMQNYQHFDDDSLEPESKSPIYTLEDANAIVQAWAVSSSSSFDSLPDSNTISVELPSRAHRQQTKVDTGNTIQVSIQPLLKAFHHIYLDYTNPSSLIFAMLTCVMKCPIDYRKAVLQNTILVGGGSVALRHFCIPRDIKSAGQSCQGFGRQLEIAMRDACGISNDESMDDDTTPIAKQRFQSLRGAVNGCVNQDGGNIIGGINIQYPDPFAADLVAWLGGSIMGTLGYMHYAKEWCGIQQQLEEAGVGGPIFISIGDADKLNTFLDANDWMGRDQMFVDDYTFDAYRAAGFGRFDQVDKETVKNIKMTAPALKVGEWIKYFSVVGKVSPVPKNLKFGEIPEGVLWTGGTFVIGGNDVLYQWTDTVPGNHPVVNDVFEIAKDAATNKKQNKKSGMFAWL</sequence>
<feature type="non-terminal residue" evidence="1">
    <location>
        <position position="1"/>
    </location>
</feature>
<dbReference type="EMBL" id="JALLBG020000312">
    <property type="protein sequence ID" value="KAL3756283.1"/>
    <property type="molecule type" value="Genomic_DNA"/>
</dbReference>
<dbReference type="SUPFAM" id="SSF53067">
    <property type="entry name" value="Actin-like ATPase domain"/>
    <property type="match status" value="1"/>
</dbReference>
<keyword evidence="2" id="KW-1185">Reference proteome</keyword>
<evidence type="ECO:0000313" key="1">
    <source>
        <dbReference type="EMBL" id="KAL3756283.1"/>
    </source>
</evidence>
<name>A0ABD3LXT7_9STRA</name>